<gene>
    <name evidence="1" type="ORF">FN924_06980</name>
</gene>
<evidence type="ECO:0000313" key="1">
    <source>
        <dbReference type="EMBL" id="QDP42129.1"/>
    </source>
</evidence>
<dbReference type="KEGG" id="aqt:FN924_06980"/>
<organism evidence="1 2">
    <name type="scientific">Radiobacillus deserti</name>
    <dbReference type="NCBI Taxonomy" id="2594883"/>
    <lineage>
        <taxon>Bacteria</taxon>
        <taxon>Bacillati</taxon>
        <taxon>Bacillota</taxon>
        <taxon>Bacilli</taxon>
        <taxon>Bacillales</taxon>
        <taxon>Bacillaceae</taxon>
        <taxon>Radiobacillus</taxon>
    </lineage>
</organism>
<dbReference type="EMBL" id="CP041666">
    <property type="protein sequence ID" value="QDP42129.1"/>
    <property type="molecule type" value="Genomic_DNA"/>
</dbReference>
<protein>
    <submittedName>
        <fullName evidence="1">GapA-binding peptide SR1P</fullName>
    </submittedName>
</protein>
<reference evidence="1 2" key="1">
    <citation type="submission" date="2019-07" db="EMBL/GenBank/DDBJ databases">
        <authorList>
            <person name="Li J."/>
        </authorList>
    </citation>
    <scope>NUCLEOTIDE SEQUENCE [LARGE SCALE GENOMIC DNA]</scope>
    <source>
        <strain evidence="1 2">TKL69</strain>
    </source>
</reference>
<evidence type="ECO:0000313" key="2">
    <source>
        <dbReference type="Proteomes" id="UP000315215"/>
    </source>
</evidence>
<accession>A0A516KL61</accession>
<dbReference type="AlphaFoldDB" id="A0A516KL61"/>
<dbReference type="Pfam" id="PF13790">
    <property type="entry name" value="SR1P"/>
    <property type="match status" value="1"/>
</dbReference>
<dbReference type="Proteomes" id="UP000315215">
    <property type="component" value="Chromosome"/>
</dbReference>
<name>A0A516KL61_9BACI</name>
<sequence length="45" mass="5225">MGLIVCKHCDCEMDTFHSDKVMTYYSKCSDDCTPAEERNGDIEFR</sequence>
<proteinExistence type="predicted"/>
<dbReference type="InterPro" id="IPR025236">
    <property type="entry name" value="SR1P"/>
</dbReference>
<dbReference type="OrthoDB" id="2971595at2"/>
<keyword evidence="2" id="KW-1185">Reference proteome</keyword>